<dbReference type="InterPro" id="IPR023393">
    <property type="entry name" value="START-like_dom_sf"/>
</dbReference>
<dbReference type="Pfam" id="PF08327">
    <property type="entry name" value="AHSA1"/>
    <property type="match status" value="1"/>
</dbReference>
<dbReference type="Gene3D" id="1.10.10.10">
    <property type="entry name" value="Winged helix-like DNA-binding domain superfamily/Winged helix DNA-binding domain"/>
    <property type="match status" value="1"/>
</dbReference>
<dbReference type="PRINTS" id="PR00778">
    <property type="entry name" value="HTHARSR"/>
</dbReference>
<dbReference type="InterPro" id="IPR036390">
    <property type="entry name" value="WH_DNA-bd_sf"/>
</dbReference>
<dbReference type="Gene3D" id="3.30.530.20">
    <property type="match status" value="1"/>
</dbReference>
<dbReference type="AlphaFoldDB" id="A0A921JQD5"/>
<dbReference type="SMART" id="SM00418">
    <property type="entry name" value="HTH_ARSR"/>
    <property type="match status" value="1"/>
</dbReference>
<proteinExistence type="inferred from homology"/>
<evidence type="ECO:0000256" key="1">
    <source>
        <dbReference type="ARBA" id="ARBA00006817"/>
    </source>
</evidence>
<comment type="similarity">
    <text evidence="1">Belongs to the AHA1 family.</text>
</comment>
<dbReference type="Proteomes" id="UP000712713">
    <property type="component" value="Unassembled WGS sequence"/>
</dbReference>
<name>A0A921JQD5_9ACTN</name>
<reference evidence="3" key="1">
    <citation type="journal article" date="2021" name="PeerJ">
        <title>Extensive microbial diversity within the chicken gut microbiome revealed by metagenomics and culture.</title>
        <authorList>
            <person name="Gilroy R."/>
            <person name="Ravi A."/>
            <person name="Getino M."/>
            <person name="Pursley I."/>
            <person name="Horton D.L."/>
            <person name="Alikhan N.F."/>
            <person name="Baker D."/>
            <person name="Gharbi K."/>
            <person name="Hall N."/>
            <person name="Watson M."/>
            <person name="Adriaenssens E.M."/>
            <person name="Foster-Nyarko E."/>
            <person name="Jarju S."/>
            <person name="Secka A."/>
            <person name="Antonio M."/>
            <person name="Oren A."/>
            <person name="Chaudhuri R.R."/>
            <person name="La Ragione R."/>
            <person name="Hildebrand F."/>
            <person name="Pallen M.J."/>
        </authorList>
    </citation>
    <scope>NUCLEOTIDE SEQUENCE</scope>
    <source>
        <strain evidence="3">ChiGjej3B3-7470</strain>
    </source>
</reference>
<reference evidence="3" key="2">
    <citation type="submission" date="2021-09" db="EMBL/GenBank/DDBJ databases">
        <authorList>
            <person name="Gilroy R."/>
        </authorList>
    </citation>
    <scope>NUCLEOTIDE SEQUENCE</scope>
    <source>
        <strain evidence="3">ChiGjej3B3-7470</strain>
    </source>
</reference>
<dbReference type="InterPro" id="IPR011991">
    <property type="entry name" value="ArsR-like_HTH"/>
</dbReference>
<dbReference type="CDD" id="cd00090">
    <property type="entry name" value="HTH_ARSR"/>
    <property type="match status" value="1"/>
</dbReference>
<dbReference type="PANTHER" id="PTHR38600">
    <property type="entry name" value="TRANSCRIPTIONAL REGULATORY PROTEIN"/>
    <property type="match status" value="1"/>
</dbReference>
<protein>
    <submittedName>
        <fullName evidence="3">Helix-turn-helix domain-containing protein</fullName>
    </submittedName>
</protein>
<dbReference type="InterPro" id="IPR001845">
    <property type="entry name" value="HTH_ArsR_DNA-bd_dom"/>
</dbReference>
<feature type="domain" description="HTH arsR-type" evidence="2">
    <location>
        <begin position="1"/>
        <end position="89"/>
    </location>
</feature>
<feature type="non-terminal residue" evidence="3">
    <location>
        <position position="204"/>
    </location>
</feature>
<accession>A0A921JQD5</accession>
<evidence type="ECO:0000259" key="2">
    <source>
        <dbReference type="PROSITE" id="PS50987"/>
    </source>
</evidence>
<evidence type="ECO:0000313" key="3">
    <source>
        <dbReference type="EMBL" id="HJE51439.1"/>
    </source>
</evidence>
<dbReference type="InterPro" id="IPR013538">
    <property type="entry name" value="ASHA1/2-like_C"/>
</dbReference>
<dbReference type="SUPFAM" id="SSF46785">
    <property type="entry name" value="Winged helix' DNA-binding domain"/>
    <property type="match status" value="1"/>
</dbReference>
<sequence>MEDVFRALADPSRRMLLDSLRSRDGQSLGELCEVLPNMTRYGVSSHLDVLEAAGLISSRRDGRLKLHYLNAVPLREIQRRWLSNFGAATADRLLGLKASVEHKENAMNHRHVYTVYIDAPRQAVWDELTATGRPLEWLYGSITEATWEKGTRYSYSTPSGDVLIDGEVVEVREPECLAITFDCHWDPEVEAEAPGLTEYALTEA</sequence>
<organism evidence="3 4">
    <name type="scientific">Tessaracoccus flavescens</name>
    <dbReference type="NCBI Taxonomy" id="399497"/>
    <lineage>
        <taxon>Bacteria</taxon>
        <taxon>Bacillati</taxon>
        <taxon>Actinomycetota</taxon>
        <taxon>Actinomycetes</taxon>
        <taxon>Propionibacteriales</taxon>
        <taxon>Propionibacteriaceae</taxon>
        <taxon>Tessaracoccus</taxon>
    </lineage>
</organism>
<dbReference type="PROSITE" id="PS50987">
    <property type="entry name" value="HTH_ARSR_2"/>
    <property type="match status" value="1"/>
</dbReference>
<dbReference type="Pfam" id="PF12840">
    <property type="entry name" value="HTH_20"/>
    <property type="match status" value="1"/>
</dbReference>
<dbReference type="InterPro" id="IPR036388">
    <property type="entry name" value="WH-like_DNA-bd_sf"/>
</dbReference>
<comment type="caution">
    <text evidence="3">The sequence shown here is derived from an EMBL/GenBank/DDBJ whole genome shotgun (WGS) entry which is preliminary data.</text>
</comment>
<dbReference type="PANTHER" id="PTHR38600:SF1">
    <property type="entry name" value="TRANSCRIPTIONAL REGULATORY PROTEIN"/>
    <property type="match status" value="1"/>
</dbReference>
<evidence type="ECO:0000313" key="4">
    <source>
        <dbReference type="Proteomes" id="UP000712713"/>
    </source>
</evidence>
<dbReference type="GO" id="GO:0003700">
    <property type="term" value="F:DNA-binding transcription factor activity"/>
    <property type="evidence" value="ECO:0007669"/>
    <property type="project" value="InterPro"/>
</dbReference>
<dbReference type="SUPFAM" id="SSF55961">
    <property type="entry name" value="Bet v1-like"/>
    <property type="match status" value="1"/>
</dbReference>
<dbReference type="EMBL" id="DYZF01000138">
    <property type="protein sequence ID" value="HJE51439.1"/>
    <property type="molecule type" value="Genomic_DNA"/>
</dbReference>
<gene>
    <name evidence="3" type="ORF">K8V15_05600</name>
</gene>